<dbReference type="EMBL" id="JASNQZ010000005">
    <property type="protein sequence ID" value="KAL0957249.1"/>
    <property type="molecule type" value="Genomic_DNA"/>
</dbReference>
<evidence type="ECO:0000313" key="1">
    <source>
        <dbReference type="EMBL" id="KAL0957249.1"/>
    </source>
</evidence>
<proteinExistence type="predicted"/>
<accession>A0ABR3JNR0</accession>
<gene>
    <name evidence="1" type="ORF">HGRIS_001063</name>
</gene>
<evidence type="ECO:0000313" key="2">
    <source>
        <dbReference type="Proteomes" id="UP001556367"/>
    </source>
</evidence>
<name>A0ABR3JNR0_9AGAR</name>
<protein>
    <submittedName>
        <fullName evidence="1">Uncharacterized protein</fullName>
    </submittedName>
</protein>
<keyword evidence="2" id="KW-1185">Reference proteome</keyword>
<sequence length="54" mass="6297">MPPPLPPPIVQHMLNTYPREWHTPPGFPCNDWADLFPRDEESPLEPTASFIEER</sequence>
<dbReference type="Proteomes" id="UP001556367">
    <property type="component" value="Unassembled WGS sequence"/>
</dbReference>
<organism evidence="1 2">
    <name type="scientific">Hohenbuehelia grisea</name>
    <dbReference type="NCBI Taxonomy" id="104357"/>
    <lineage>
        <taxon>Eukaryota</taxon>
        <taxon>Fungi</taxon>
        <taxon>Dikarya</taxon>
        <taxon>Basidiomycota</taxon>
        <taxon>Agaricomycotina</taxon>
        <taxon>Agaricomycetes</taxon>
        <taxon>Agaricomycetidae</taxon>
        <taxon>Agaricales</taxon>
        <taxon>Pleurotineae</taxon>
        <taxon>Pleurotaceae</taxon>
        <taxon>Hohenbuehelia</taxon>
    </lineage>
</organism>
<comment type="caution">
    <text evidence="1">The sequence shown here is derived from an EMBL/GenBank/DDBJ whole genome shotgun (WGS) entry which is preliminary data.</text>
</comment>
<reference evidence="2" key="1">
    <citation type="submission" date="2024-06" db="EMBL/GenBank/DDBJ databases">
        <title>Multi-omics analyses provide insights into the biosynthesis of the anticancer antibiotic pleurotin in Hohenbuehelia grisea.</title>
        <authorList>
            <person name="Weaver J.A."/>
            <person name="Alberti F."/>
        </authorList>
    </citation>
    <scope>NUCLEOTIDE SEQUENCE [LARGE SCALE GENOMIC DNA]</scope>
    <source>
        <strain evidence="2">T-177</strain>
    </source>
</reference>